<protein>
    <submittedName>
        <fullName evidence="3">Uncharacterized protein</fullName>
    </submittedName>
</protein>
<evidence type="ECO:0000313" key="4">
    <source>
        <dbReference type="Proteomes" id="UP000002296"/>
    </source>
</evidence>
<keyword evidence="2" id="KW-1133">Transmembrane helix</keyword>
<dbReference type="GeneID" id="3543551"/>
<feature type="compositionally biased region" description="Polar residues" evidence="1">
    <location>
        <begin position="1"/>
        <end position="11"/>
    </location>
</feature>
<dbReference type="KEGG" id="tcr:510517.60"/>
<feature type="compositionally biased region" description="Basic and acidic residues" evidence="1">
    <location>
        <begin position="12"/>
        <end position="23"/>
    </location>
</feature>
<feature type="region of interest" description="Disordered" evidence="1">
    <location>
        <begin position="113"/>
        <end position="216"/>
    </location>
</feature>
<evidence type="ECO:0000256" key="2">
    <source>
        <dbReference type="SAM" id="Phobius"/>
    </source>
</evidence>
<dbReference type="RefSeq" id="XP_812401.1">
    <property type="nucleotide sequence ID" value="XM_807308.1"/>
</dbReference>
<feature type="region of interest" description="Disordered" evidence="1">
    <location>
        <begin position="1"/>
        <end position="23"/>
    </location>
</feature>
<feature type="compositionally biased region" description="Pro residues" evidence="1">
    <location>
        <begin position="156"/>
        <end position="176"/>
    </location>
</feature>
<organism evidence="3 4">
    <name type="scientific">Trypanosoma cruzi (strain CL Brener)</name>
    <dbReference type="NCBI Taxonomy" id="353153"/>
    <lineage>
        <taxon>Eukaryota</taxon>
        <taxon>Discoba</taxon>
        <taxon>Euglenozoa</taxon>
        <taxon>Kinetoplastea</taxon>
        <taxon>Metakinetoplastina</taxon>
        <taxon>Trypanosomatida</taxon>
        <taxon>Trypanosomatidae</taxon>
        <taxon>Trypanosoma</taxon>
        <taxon>Schizotrypanum</taxon>
    </lineage>
</organism>
<feature type="compositionally biased region" description="Polar residues" evidence="1">
    <location>
        <begin position="358"/>
        <end position="368"/>
    </location>
</feature>
<dbReference type="PaxDb" id="353153-Q4DDE8"/>
<feature type="compositionally biased region" description="Polar residues" evidence="1">
    <location>
        <begin position="257"/>
        <end position="270"/>
    </location>
</feature>
<dbReference type="InParanoid" id="Q4DDE8"/>
<feature type="compositionally biased region" description="Basic and acidic residues" evidence="1">
    <location>
        <begin position="130"/>
        <end position="141"/>
    </location>
</feature>
<proteinExistence type="predicted"/>
<feature type="region of interest" description="Disordered" evidence="1">
    <location>
        <begin position="56"/>
        <end position="90"/>
    </location>
</feature>
<feature type="region of interest" description="Disordered" evidence="1">
    <location>
        <begin position="354"/>
        <end position="377"/>
    </location>
</feature>
<accession>Q4DDE8</accession>
<dbReference type="AlphaFoldDB" id="Q4DDE8"/>
<keyword evidence="2" id="KW-0472">Membrane</keyword>
<feature type="compositionally biased region" description="Polar residues" evidence="1">
    <location>
        <begin position="118"/>
        <end position="129"/>
    </location>
</feature>
<feature type="compositionally biased region" description="Polar residues" evidence="1">
    <location>
        <begin position="184"/>
        <end position="211"/>
    </location>
</feature>
<dbReference type="Proteomes" id="UP000002296">
    <property type="component" value="Unassembled WGS sequence"/>
</dbReference>
<gene>
    <name evidence="3" type="ORF">Tc00.1047053510517.60</name>
</gene>
<feature type="region of interest" description="Disordered" evidence="1">
    <location>
        <begin position="246"/>
        <end position="270"/>
    </location>
</feature>
<reference evidence="3 4" key="1">
    <citation type="journal article" date="2005" name="Science">
        <title>The genome sequence of Trypanosoma cruzi, etiologic agent of Chagas disease.</title>
        <authorList>
            <person name="El-Sayed N.M."/>
            <person name="Myler P.J."/>
            <person name="Bartholomeu D.C."/>
            <person name="Nilsson D."/>
            <person name="Aggarwal G."/>
            <person name="Tran A.N."/>
            <person name="Ghedin E."/>
            <person name="Worthey E.A."/>
            <person name="Delcher A.L."/>
            <person name="Blandin G."/>
            <person name="Westenberger S.J."/>
            <person name="Caler E."/>
            <person name="Cerqueira G.C."/>
            <person name="Branche C."/>
            <person name="Haas B."/>
            <person name="Anupama A."/>
            <person name="Arner E."/>
            <person name="Aslund L."/>
            <person name="Attipoe P."/>
            <person name="Bontempi E."/>
            <person name="Bringaud F."/>
            <person name="Burton P."/>
            <person name="Cadag E."/>
            <person name="Campbell D.A."/>
            <person name="Carrington M."/>
            <person name="Crabtree J."/>
            <person name="Darban H."/>
            <person name="da Silveira J.F."/>
            <person name="de Jong P."/>
            <person name="Edwards K."/>
            <person name="Englund P.T."/>
            <person name="Fazelina G."/>
            <person name="Feldblyum T."/>
            <person name="Ferella M."/>
            <person name="Frasch A.C."/>
            <person name="Gull K."/>
            <person name="Horn D."/>
            <person name="Hou L."/>
            <person name="Huang Y."/>
            <person name="Kindlund E."/>
            <person name="Klingbeil M."/>
            <person name="Kluge S."/>
            <person name="Koo H."/>
            <person name="Lacerda D."/>
            <person name="Levin M.J."/>
            <person name="Lorenzi H."/>
            <person name="Louie T."/>
            <person name="Machado C.R."/>
            <person name="McCulloch R."/>
            <person name="McKenna A."/>
            <person name="Mizuno Y."/>
            <person name="Mottram J.C."/>
            <person name="Nelson S."/>
            <person name="Ochaya S."/>
            <person name="Osoegawa K."/>
            <person name="Pai G."/>
            <person name="Parsons M."/>
            <person name="Pentony M."/>
            <person name="Pettersson U."/>
            <person name="Pop M."/>
            <person name="Ramirez J.L."/>
            <person name="Rinta J."/>
            <person name="Robertson L."/>
            <person name="Salzberg S.L."/>
            <person name="Sanchez D.O."/>
            <person name="Seyler A."/>
            <person name="Sharma R."/>
            <person name="Shetty J."/>
            <person name="Simpson A.J."/>
            <person name="Sisk E."/>
            <person name="Tammi M.T."/>
            <person name="Tarleton R."/>
            <person name="Teixeira S."/>
            <person name="Van Aken S."/>
            <person name="Vogt C."/>
            <person name="Ward P.N."/>
            <person name="Wickstead B."/>
            <person name="Wortman J."/>
            <person name="White O."/>
            <person name="Fraser C.M."/>
            <person name="Stuart K.D."/>
            <person name="Andersson B."/>
        </authorList>
    </citation>
    <scope>NUCLEOTIDE SEQUENCE [LARGE SCALE GENOMIC DNA]</scope>
    <source>
        <strain evidence="3 4">CL Brener</strain>
    </source>
</reference>
<keyword evidence="4" id="KW-1185">Reference proteome</keyword>
<comment type="caution">
    <text evidence="3">The sequence shown here is derived from an EMBL/GenBank/DDBJ whole genome shotgun (WGS) entry which is preliminary data.</text>
</comment>
<feature type="transmembrane region" description="Helical" evidence="2">
    <location>
        <begin position="30"/>
        <end position="47"/>
    </location>
</feature>
<keyword evidence="2" id="KW-0812">Transmembrane</keyword>
<dbReference type="EMBL" id="AAHK01000618">
    <property type="protein sequence ID" value="EAN90550.1"/>
    <property type="molecule type" value="Genomic_DNA"/>
</dbReference>
<evidence type="ECO:0000313" key="3">
    <source>
        <dbReference type="EMBL" id="EAN90550.1"/>
    </source>
</evidence>
<sequence length="394" mass="42978">MRYSKSFSLKTKTGEGVKRKTDGNEKKEKSLFFCLFFFFCAFLPGLLRCNHDVHRRGGHTTHRPAGGQHSHLRRMPTPPPTRRSTDTTHEITRVQGKDNTGETMALMVIDDRRHPLVSSHTPPQSVGSSSREKAEGEENARRKGRAIQRKILPQPSKFPTPLPTPAKGPFPLPLPPRTAATKPGASSSKIAVTSTSKNKVQPASSRQTQELPPSIFDDAPVQASLEYLTRPHRSWDSAVRIWERRGRRQESEKNRRTWSNSGLSNSVAGSTRLSCASSNKAASSSSISICSAPPTVGRLRTQMSSGNSSGCGVLRRGRFGLLPSLQADPEGLAVGGSRLSPPAHFSTMSRFKPLPQGGASSPATTNKFGVSDSERRGVSTPLLGKVREFTFTMQ</sequence>
<feature type="compositionally biased region" description="Basic and acidic residues" evidence="1">
    <location>
        <begin position="246"/>
        <end position="255"/>
    </location>
</feature>
<evidence type="ECO:0000256" key="1">
    <source>
        <dbReference type="SAM" id="MobiDB-lite"/>
    </source>
</evidence>
<name>Q4DDE8_TRYCC</name>